<comment type="caution">
    <text evidence="4">The sequence shown here is derived from an EMBL/GenBank/DDBJ whole genome shotgun (WGS) entry which is preliminary data.</text>
</comment>
<keyword evidence="2" id="KW-0456">Lyase</keyword>
<dbReference type="InterPro" id="IPR001303">
    <property type="entry name" value="Aldolase_II/adducin_N"/>
</dbReference>
<dbReference type="GO" id="GO:0005829">
    <property type="term" value="C:cytosol"/>
    <property type="evidence" value="ECO:0007669"/>
    <property type="project" value="TreeGrafter"/>
</dbReference>
<reference evidence="4" key="1">
    <citation type="journal article" date="2015" name="Nature">
        <title>Complex archaea that bridge the gap between prokaryotes and eukaryotes.</title>
        <authorList>
            <person name="Spang A."/>
            <person name="Saw J.H."/>
            <person name="Jorgensen S.L."/>
            <person name="Zaremba-Niedzwiedzka K."/>
            <person name="Martijn J."/>
            <person name="Lind A.E."/>
            <person name="van Eijk R."/>
            <person name="Schleper C."/>
            <person name="Guy L."/>
            <person name="Ettema T.J."/>
        </authorList>
    </citation>
    <scope>NUCLEOTIDE SEQUENCE</scope>
</reference>
<evidence type="ECO:0000256" key="1">
    <source>
        <dbReference type="ARBA" id="ARBA00022723"/>
    </source>
</evidence>
<dbReference type="Gene3D" id="3.40.225.10">
    <property type="entry name" value="Class II aldolase/adducin N-terminal domain"/>
    <property type="match status" value="1"/>
</dbReference>
<organism evidence="4">
    <name type="scientific">marine sediment metagenome</name>
    <dbReference type="NCBI Taxonomy" id="412755"/>
    <lineage>
        <taxon>unclassified sequences</taxon>
        <taxon>metagenomes</taxon>
        <taxon>ecological metagenomes</taxon>
    </lineage>
</organism>
<dbReference type="PANTHER" id="PTHR22789:SF0">
    <property type="entry name" value="3-OXO-TETRONATE 4-PHOSPHATE DECARBOXYLASE-RELATED"/>
    <property type="match status" value="1"/>
</dbReference>
<evidence type="ECO:0000259" key="3">
    <source>
        <dbReference type="SMART" id="SM01007"/>
    </source>
</evidence>
<feature type="domain" description="Class II aldolase/adducin N-terminal" evidence="3">
    <location>
        <begin position="1"/>
        <end position="107"/>
    </location>
</feature>
<gene>
    <name evidence="4" type="ORF">LCGC14_1703730</name>
</gene>
<dbReference type="Pfam" id="PF00596">
    <property type="entry name" value="Aldolase_II"/>
    <property type="match status" value="1"/>
</dbReference>
<sequence>MHIAIYKSRPKVKAVIHTHSTFATLLSIVRIGIPIIMEEMYIFLGGEIDVSEFGKAHTEEIGQAALQALGLKNAALLANHGVIVCGKSLDHAVKFSELVEKLAKIYWGAKQIGEPKIISYEHIERFQKLYEGLFASYPRLKSKKS</sequence>
<dbReference type="SUPFAM" id="SSF53639">
    <property type="entry name" value="AraD/HMP-PK domain-like"/>
    <property type="match status" value="1"/>
</dbReference>
<dbReference type="InterPro" id="IPR036409">
    <property type="entry name" value="Aldolase_II/adducin_N_sf"/>
</dbReference>
<evidence type="ECO:0000256" key="2">
    <source>
        <dbReference type="ARBA" id="ARBA00023239"/>
    </source>
</evidence>
<dbReference type="AlphaFoldDB" id="A0A0F9KH93"/>
<dbReference type="InterPro" id="IPR050197">
    <property type="entry name" value="Aldolase_class_II_sugar_metab"/>
</dbReference>
<dbReference type="SMART" id="SM01007">
    <property type="entry name" value="Aldolase_II"/>
    <property type="match status" value="1"/>
</dbReference>
<dbReference type="EMBL" id="LAZR01015092">
    <property type="protein sequence ID" value="KKM14675.1"/>
    <property type="molecule type" value="Genomic_DNA"/>
</dbReference>
<accession>A0A0F9KH93</accession>
<dbReference type="PANTHER" id="PTHR22789">
    <property type="entry name" value="FUCULOSE PHOSPHATE ALDOLASE"/>
    <property type="match status" value="1"/>
</dbReference>
<dbReference type="GO" id="GO:0019323">
    <property type="term" value="P:pentose catabolic process"/>
    <property type="evidence" value="ECO:0007669"/>
    <property type="project" value="TreeGrafter"/>
</dbReference>
<keyword evidence="1" id="KW-0479">Metal-binding</keyword>
<dbReference type="GO" id="GO:0016832">
    <property type="term" value="F:aldehyde-lyase activity"/>
    <property type="evidence" value="ECO:0007669"/>
    <property type="project" value="TreeGrafter"/>
</dbReference>
<protein>
    <recommendedName>
        <fullName evidence="3">Class II aldolase/adducin N-terminal domain-containing protein</fullName>
    </recommendedName>
</protein>
<evidence type="ECO:0000313" key="4">
    <source>
        <dbReference type="EMBL" id="KKM14675.1"/>
    </source>
</evidence>
<dbReference type="GO" id="GO:0046872">
    <property type="term" value="F:metal ion binding"/>
    <property type="evidence" value="ECO:0007669"/>
    <property type="project" value="UniProtKB-KW"/>
</dbReference>
<name>A0A0F9KH93_9ZZZZ</name>
<proteinExistence type="predicted"/>